<reference evidence="2" key="1">
    <citation type="submission" date="2020-12" db="EMBL/GenBank/DDBJ databases">
        <title>Clostridium thailandense sp. nov., a novel acetogenic bacterium isolated from peat land soil in Thailand.</title>
        <authorList>
            <person name="Chaikitkaew S."/>
            <person name="Birkeland N.K."/>
        </authorList>
    </citation>
    <scope>NUCLEOTIDE SEQUENCE</scope>
    <source>
        <strain evidence="2">PL3</strain>
    </source>
</reference>
<accession>A0A949X5Z8</accession>
<dbReference type="Proteomes" id="UP000694308">
    <property type="component" value="Unassembled WGS sequence"/>
</dbReference>
<gene>
    <name evidence="2" type="ORF">I6U48_26515</name>
</gene>
<sequence>MGVYINLDIVPSKIDKEEWESVYLESLELIKAYPLASIIREDIGRSKRLVLEKAREQGYGENRFWSVSGDIESKQIGENFILYKNLEKYSRGNGAINKDILQVIMKAREGLSTVFDSKTQGEEYHFYILSIAALIEDRLKGRAIVYGDFTKEQAEKAINFANNILKEPIKLPVRVDEGELLKRLEELSIKNLSNFLDLYITENKDGLCEFIRENFSEQEIMNYFKSGLKEYNSATQLGAERIMIRFLNMGYSLEELSNVCCLDEGGPKYNGEEFIKALGSTWVFVEKEYRENMSIFVKEAVKPQYVEYQFGTAFLDMCGLLGRYCNRYITMEEGIKILRDKLGYINGLEEIVQGKYNEAVEVLKKYGKELDDIKTEYSETIEKNIIMDYDVLLKWDDSLEIADFIENNIKSILMQMKETITDENYKVVSIINSLSTKEEILEIMMDFLNKVNLILSREAWNWIDEIEDLKLCRFITLMIGLCSDSEVKSVVRAILENEKLFNKYVKLED</sequence>
<dbReference type="RefSeq" id="WP_218323519.1">
    <property type="nucleotide sequence ID" value="NZ_JAEEGC010000178.1"/>
</dbReference>
<organism evidence="2 3">
    <name type="scientific">Clostridium thailandense</name>
    <dbReference type="NCBI Taxonomy" id="2794346"/>
    <lineage>
        <taxon>Bacteria</taxon>
        <taxon>Bacillati</taxon>
        <taxon>Bacillota</taxon>
        <taxon>Clostridia</taxon>
        <taxon>Eubacteriales</taxon>
        <taxon>Clostridiaceae</taxon>
        <taxon>Clostridium</taxon>
    </lineage>
</organism>
<dbReference type="AlphaFoldDB" id="A0A949X5Z8"/>
<evidence type="ECO:0000256" key="1">
    <source>
        <dbReference type="SAM" id="Coils"/>
    </source>
</evidence>
<evidence type="ECO:0000313" key="2">
    <source>
        <dbReference type="EMBL" id="MBV7276438.1"/>
    </source>
</evidence>
<feature type="coiled-coil region" evidence="1">
    <location>
        <begin position="356"/>
        <end position="383"/>
    </location>
</feature>
<name>A0A949X5Z8_9CLOT</name>
<evidence type="ECO:0000313" key="3">
    <source>
        <dbReference type="Proteomes" id="UP000694308"/>
    </source>
</evidence>
<protein>
    <submittedName>
        <fullName evidence="2">Uncharacterized protein</fullName>
    </submittedName>
</protein>
<comment type="caution">
    <text evidence="2">The sequence shown here is derived from an EMBL/GenBank/DDBJ whole genome shotgun (WGS) entry which is preliminary data.</text>
</comment>
<keyword evidence="1" id="KW-0175">Coiled coil</keyword>
<keyword evidence="3" id="KW-1185">Reference proteome</keyword>
<proteinExistence type="predicted"/>
<dbReference type="EMBL" id="JAEEGC010000178">
    <property type="protein sequence ID" value="MBV7276438.1"/>
    <property type="molecule type" value="Genomic_DNA"/>
</dbReference>